<feature type="domain" description="Heparinase II/III-like C-terminal" evidence="6">
    <location>
        <begin position="735"/>
        <end position="825"/>
    </location>
</feature>
<evidence type="ECO:0000256" key="1">
    <source>
        <dbReference type="ARBA" id="ARBA00004418"/>
    </source>
</evidence>
<name>A0A255EF99_9ACTN</name>
<feature type="chain" id="PRO_5012807004" description="Heparinase II/III-like C-terminal domain-containing protein" evidence="5">
    <location>
        <begin position="28"/>
        <end position="1218"/>
    </location>
</feature>
<keyword evidence="8" id="KW-1185">Reference proteome</keyword>
<accession>A0A255EF99</accession>
<keyword evidence="4" id="KW-0456">Lyase</keyword>
<evidence type="ECO:0000313" key="7">
    <source>
        <dbReference type="EMBL" id="OYN89910.1"/>
    </source>
</evidence>
<evidence type="ECO:0000256" key="4">
    <source>
        <dbReference type="ARBA" id="ARBA00023239"/>
    </source>
</evidence>
<comment type="subcellular location">
    <subcellularLocation>
        <location evidence="1">Periplasm</location>
    </subcellularLocation>
</comment>
<dbReference type="Gene3D" id="2.70.98.70">
    <property type="match status" value="1"/>
</dbReference>
<evidence type="ECO:0000256" key="3">
    <source>
        <dbReference type="ARBA" id="ARBA00022764"/>
    </source>
</evidence>
<dbReference type="AlphaFoldDB" id="A0A255EF99"/>
<proteinExistence type="predicted"/>
<organism evidence="7 8">
    <name type="scientific">Parenemella sanctibonifatiensis</name>
    <dbReference type="NCBI Taxonomy" id="2016505"/>
    <lineage>
        <taxon>Bacteria</taxon>
        <taxon>Bacillati</taxon>
        <taxon>Actinomycetota</taxon>
        <taxon>Actinomycetes</taxon>
        <taxon>Propionibacteriales</taxon>
        <taxon>Propionibacteriaceae</taxon>
        <taxon>Parenemella</taxon>
    </lineage>
</organism>
<dbReference type="Pfam" id="PF07940">
    <property type="entry name" value="Hepar_II_III_C"/>
    <property type="match status" value="1"/>
</dbReference>
<comment type="caution">
    <text evidence="7">The sequence shown here is derived from an EMBL/GenBank/DDBJ whole genome shotgun (WGS) entry which is preliminary data.</text>
</comment>
<evidence type="ECO:0000256" key="5">
    <source>
        <dbReference type="SAM" id="SignalP"/>
    </source>
</evidence>
<dbReference type="OrthoDB" id="4592556at2"/>
<evidence type="ECO:0000313" key="8">
    <source>
        <dbReference type="Proteomes" id="UP000216300"/>
    </source>
</evidence>
<feature type="signal peptide" evidence="5">
    <location>
        <begin position="1"/>
        <end position="27"/>
    </location>
</feature>
<dbReference type="RefSeq" id="WP_094454938.1">
    <property type="nucleotide sequence ID" value="NZ_NMVJ01000008.1"/>
</dbReference>
<protein>
    <recommendedName>
        <fullName evidence="6">Heparinase II/III-like C-terminal domain-containing protein</fullName>
    </recommendedName>
</protein>
<dbReference type="InterPro" id="IPR008929">
    <property type="entry name" value="Chondroitin_lyas"/>
</dbReference>
<gene>
    <name evidence="7" type="ORF">CGZ91_10465</name>
</gene>
<sequence>MKRRTFLLSTGVLSAGAAGLLGAPAHGAPVTPPRQPMAAPGVPSPVVASRTDLVAVAATVAGISLSGTLQDDRWGSPHWEHAVSFFDLQSRPTGVYAVHDQTHLYLAARITDHAATVTRVSFLIRQPDRAYRSVTATARSTTPTPSFNWGGVSTSVEAESAVTPGEDETIVEISIALADLGISDPVGVQLGLNVVVDHEEQTASASSTAPIRTSDNMYQGGGATATSEVVNQDRVATVVLGSLAPMRGTTPVELGTGEGLTLTYLSYTRKQVAFGSALLVDGDAVTLDWREPGGDWASVAADVQVAARSRIRSFTATFEHPRPVAFGQYELRITLTNSTRDADQVIIATFDRDALIAAGDALPAHQPQPPRGTGTVAAAPPSPTVAALLDLIPERTGFTFCGVPDAAHLHPQNLYDWTVDDPDHITAKSTGTVYPNADYPEDRELAVTNRLGEQVSYPYHEDADGKRYFLSGHVWFRKREHVYANLPDIAETDPLGAARILHRFAEVYQGWVPTNEYPWLSRPVEPGSVPRNYWWGGVWTRWSVSDLRPVGLLAQTMQKVEQTNALDVLSEEVGTDVRELLVQQTLLPSVAYRASFNRRYHNMDYPTYRGLVQLGWALGDASWMHEVAEWAQEYMARGYLFDGFWRETTISYHQQSTNGMEIVANEIAGWTDPEGYESPRTGFHFEDVDLRAQMPALGAASRVAKVLVYPDGHYFPLADTWASSTTKDPEPSAPVFYGAAGVARLARGETQSYLEYTPKYGHNHNDQLGLAMFAEGQELFPDVGYTHTRFRRHTTSTLGHNTVTVDSSDLDSGGEHGGSIEIFDASDAACQVTRASFGTAYPQTSVYQRENWLIQHPGEEDHGYLLDFFRVRGGERHEYVLAGDANHDAEMATEATLTAYGQYLLPEGVTVTEPETENDYGDAEGHYYGYIYVRSVKRAELAEGEYVVDLTTTTEDGQAGAGARIFGSAGGSAELFLGISPSMRATRLNGTSADTNDEAEKYWLPRLVVRREGADLASDFVTAIEPTPADGQARIERIERLDNDGPEGTLAARVVHLDGTIDVVISTPDSDATVTAGGVTLTGKLGFARITSSGTKLHLVGGTKLTAAGAELVGEGPVTGTVTGTTRTNNGDATNAVVTDQTVPDWVAGHTLVVTRPDGKTHPYLIAGVTATDQGSAIELVDTDPGFVVDGESSELVYFPATKWSGATTFRVENAATS</sequence>
<keyword evidence="2 5" id="KW-0732">Signal</keyword>
<keyword evidence="3" id="KW-0574">Periplasm</keyword>
<reference evidence="7 8" key="1">
    <citation type="submission" date="2017-07" db="EMBL/GenBank/DDBJ databases">
        <title>Draft whole genome sequences of clinical Proprionibacteriaceae strains.</title>
        <authorList>
            <person name="Bernier A.-M."/>
            <person name="Bernard K."/>
            <person name="Domingo M.-C."/>
        </authorList>
    </citation>
    <scope>NUCLEOTIDE SEQUENCE [LARGE SCALE GENOMIC DNA]</scope>
    <source>
        <strain evidence="7 8">NML 150081</strain>
    </source>
</reference>
<dbReference type="GO" id="GO:0042597">
    <property type="term" value="C:periplasmic space"/>
    <property type="evidence" value="ECO:0007669"/>
    <property type="project" value="UniProtKB-SubCell"/>
</dbReference>
<evidence type="ECO:0000256" key="2">
    <source>
        <dbReference type="ARBA" id="ARBA00022729"/>
    </source>
</evidence>
<dbReference type="Gene3D" id="1.50.10.100">
    <property type="entry name" value="Chondroitin AC/alginate lyase"/>
    <property type="match status" value="1"/>
</dbReference>
<dbReference type="Gene3D" id="2.60.40.1190">
    <property type="match status" value="1"/>
</dbReference>
<evidence type="ECO:0000259" key="6">
    <source>
        <dbReference type="Pfam" id="PF07940"/>
    </source>
</evidence>
<dbReference type="Proteomes" id="UP000216300">
    <property type="component" value="Unassembled WGS sequence"/>
</dbReference>
<dbReference type="InterPro" id="IPR012480">
    <property type="entry name" value="Hepar_II_III_C"/>
</dbReference>
<dbReference type="PANTHER" id="PTHR39210:SF1">
    <property type="entry name" value="HEPARIN-SULFATE LYASE"/>
    <property type="match status" value="1"/>
</dbReference>
<dbReference type="EMBL" id="NMVJ01000008">
    <property type="protein sequence ID" value="OYN89910.1"/>
    <property type="molecule type" value="Genomic_DNA"/>
</dbReference>
<dbReference type="GO" id="GO:0016829">
    <property type="term" value="F:lyase activity"/>
    <property type="evidence" value="ECO:0007669"/>
    <property type="project" value="UniProtKB-KW"/>
</dbReference>
<dbReference type="PANTHER" id="PTHR39210">
    <property type="entry name" value="HEPARIN-SULFATE LYASE"/>
    <property type="match status" value="1"/>
</dbReference>
<dbReference type="SUPFAM" id="SSF49344">
    <property type="entry name" value="CBD9-like"/>
    <property type="match status" value="1"/>
</dbReference>